<evidence type="ECO:0000256" key="1">
    <source>
        <dbReference type="ARBA" id="ARBA00038473"/>
    </source>
</evidence>
<dbReference type="InterPro" id="IPR051478">
    <property type="entry name" value="Beta-lactamase-like_AB/R"/>
</dbReference>
<organism evidence="4 5">
    <name type="scientific">Rhodofomes roseus</name>
    <dbReference type="NCBI Taxonomy" id="34475"/>
    <lineage>
        <taxon>Eukaryota</taxon>
        <taxon>Fungi</taxon>
        <taxon>Dikarya</taxon>
        <taxon>Basidiomycota</taxon>
        <taxon>Agaricomycotina</taxon>
        <taxon>Agaricomycetes</taxon>
        <taxon>Polyporales</taxon>
        <taxon>Rhodofomes</taxon>
    </lineage>
</organism>
<proteinExistence type="inferred from homology"/>
<reference evidence="4 5" key="1">
    <citation type="submission" date="2019-01" db="EMBL/GenBank/DDBJ databases">
        <title>Genome sequencing of the rare red list fungi Fomitopsis rosea.</title>
        <authorList>
            <person name="Buettner E."/>
            <person name="Kellner H."/>
        </authorList>
    </citation>
    <scope>NUCLEOTIDE SEQUENCE [LARGE SCALE GENOMIC DNA]</scope>
    <source>
        <strain evidence="4 5">DSM 105464</strain>
    </source>
</reference>
<dbReference type="Gene3D" id="3.40.710.10">
    <property type="entry name" value="DD-peptidase/beta-lactamase superfamily"/>
    <property type="match status" value="1"/>
</dbReference>
<dbReference type="EMBL" id="SEKV01000405">
    <property type="protein sequence ID" value="TFY57756.1"/>
    <property type="molecule type" value="Genomic_DNA"/>
</dbReference>
<evidence type="ECO:0000313" key="5">
    <source>
        <dbReference type="Proteomes" id="UP000298390"/>
    </source>
</evidence>
<evidence type="ECO:0000259" key="3">
    <source>
        <dbReference type="Pfam" id="PF00144"/>
    </source>
</evidence>
<feature type="chain" id="PRO_5021436209" description="Beta-lactamase-related domain-containing protein" evidence="2">
    <location>
        <begin position="22"/>
        <end position="577"/>
    </location>
</feature>
<gene>
    <name evidence="4" type="ORF">EVJ58_g6834</name>
</gene>
<keyword evidence="2" id="KW-0732">Signal</keyword>
<feature type="domain" description="Beta-lactamase-related" evidence="3">
    <location>
        <begin position="74"/>
        <end position="423"/>
    </location>
</feature>
<dbReference type="InterPro" id="IPR001466">
    <property type="entry name" value="Beta-lactam-related"/>
</dbReference>
<dbReference type="InterPro" id="IPR012338">
    <property type="entry name" value="Beta-lactam/transpept-like"/>
</dbReference>
<name>A0A4Y9Y5L2_9APHY</name>
<accession>A0A4Y9Y5L2</accession>
<comment type="caution">
    <text evidence="4">The sequence shown here is derived from an EMBL/GenBank/DDBJ whole genome shotgun (WGS) entry which is preliminary data.</text>
</comment>
<dbReference type="Pfam" id="PF00144">
    <property type="entry name" value="Beta-lactamase"/>
    <property type="match status" value="1"/>
</dbReference>
<sequence>MWTSLTVAVAAVAFLLGSQYSGNLPSFSLSLLDQDSAIERWSCRPFLPTNLHAETPPSPDHPAIRVATGTLHEYFTTRFAKGDIDSLSVAVVTSNGTLYENSFGVMRGNETSTSPPTTSHSMYRIASVSKLFTALEGLILEQKGIISWDDPVDKYIDNFKYSPDGLDPDKPFIPREGAPITLHQLATHMSGLGRDWPPGTVHRWPESLFGGGPPPTNGHPFPSHDALYAAIERHRLTSPPAAYPAYSNTATGLLGIVLEAAAASRGSSLASYADLLQRDVFGPMGMNGSHFLTTEDNKHLIVVPSLAPVIADQDFLDAMNPAGGQFSSLADMITVTQTLLNANHPRSQISQYSLNKWLQTVHAFEEDDWTEIGFMWEIIKARDSNGRLRKIYWKLGAMAGYHAAVAIHPGTGYGVVVLMGGHYHDAAKFAYDTFEIFQPAIDNALADLAEELYAGTWHDTDSHLGRNASSARIVIEKGTLYVEEYTLLGVNALKQFGARGRLALRSSMRRDEFRIDTGIPGYNGMKHMGCYPYWNGQDLWGIKNDAAINAIYFTGWGVDRRLHVPSLSLVLKRSQRD</sequence>
<dbReference type="PANTHER" id="PTHR22935:SF95">
    <property type="entry name" value="BETA-LACTAMASE-LIKE 1-RELATED"/>
    <property type="match status" value="1"/>
</dbReference>
<evidence type="ECO:0000256" key="2">
    <source>
        <dbReference type="SAM" id="SignalP"/>
    </source>
</evidence>
<dbReference type="PANTHER" id="PTHR22935">
    <property type="entry name" value="PENICILLIN-BINDING PROTEIN"/>
    <property type="match status" value="1"/>
</dbReference>
<protein>
    <recommendedName>
        <fullName evidence="3">Beta-lactamase-related domain-containing protein</fullName>
    </recommendedName>
</protein>
<feature type="signal peptide" evidence="2">
    <location>
        <begin position="1"/>
        <end position="21"/>
    </location>
</feature>
<dbReference type="Proteomes" id="UP000298390">
    <property type="component" value="Unassembled WGS sequence"/>
</dbReference>
<dbReference type="SUPFAM" id="SSF56601">
    <property type="entry name" value="beta-lactamase/transpeptidase-like"/>
    <property type="match status" value="1"/>
</dbReference>
<evidence type="ECO:0000313" key="4">
    <source>
        <dbReference type="EMBL" id="TFY57756.1"/>
    </source>
</evidence>
<dbReference type="AlphaFoldDB" id="A0A4Y9Y5L2"/>
<comment type="similarity">
    <text evidence="1">Belongs to the beta-lactamase family.</text>
</comment>
<dbReference type="STRING" id="34475.A0A4Y9Y5L2"/>